<dbReference type="InterPro" id="IPR029044">
    <property type="entry name" value="Nucleotide-diphossugar_trans"/>
</dbReference>
<keyword evidence="12" id="KW-1185">Reference proteome</keyword>
<gene>
    <name evidence="11" type="ORF">HETSPECPRED_004495</name>
</gene>
<evidence type="ECO:0000256" key="4">
    <source>
        <dbReference type="ARBA" id="ARBA00022679"/>
    </source>
</evidence>
<evidence type="ECO:0000256" key="8">
    <source>
        <dbReference type="ARBA" id="ARBA00023136"/>
    </source>
</evidence>
<feature type="compositionally biased region" description="Low complexity" evidence="10">
    <location>
        <begin position="574"/>
        <end position="584"/>
    </location>
</feature>
<dbReference type="GO" id="GO:0006493">
    <property type="term" value="P:protein O-linked glycosylation"/>
    <property type="evidence" value="ECO:0007669"/>
    <property type="project" value="TreeGrafter"/>
</dbReference>
<dbReference type="InterPro" id="IPR022751">
    <property type="entry name" value="Alpha_mannosyltransferase"/>
</dbReference>
<dbReference type="PANTHER" id="PTHR31392:SF1">
    <property type="entry name" value="ALPHA-1,3-MANNOSYLTRANSFERASE MNN1-RELATED"/>
    <property type="match status" value="1"/>
</dbReference>
<keyword evidence="4" id="KW-0808">Transferase</keyword>
<keyword evidence="9" id="KW-0325">Glycoprotein</keyword>
<comment type="caution">
    <text evidence="11">The sequence shown here is derived from an EMBL/GenBank/DDBJ whole genome shotgun (WGS) entry which is preliminary data.</text>
</comment>
<sequence>MARTKLYLSGACCFVFLVLIFSSTQLRSSHLYDDLKRAANSPWTPSQKCIGKSSCVSAAPTIAGAANTVSVQASSRTTVVSTKATETTTKASKTSTKATTAAHSTDKKTPSKMAQAASDSAMKLQYALDTMEDSLEDPHLFSMGRYVNTFTTYLKAILAEPSIDRKKFHQLRQQFFPWWFPSAKTTYIPWESQHSPRAGIVMTVGKGNYVLASHCIQTLRKVVNSTLPIQIFYAGNDDLPELYRQEIKGLHPSIETTDILDYYNETTAVIHGSGYAMKPFAALASRFERVILVDADTIFLRRPDLDFEENSALNKTGLYYFHDRAYSGAKTTDWIKELLRGTQPSKTLNGSLFWQKELEHQQESGVVFINKAVPAAFMSILFSTYMNTQKVRDFVGGHVSGDKETFWLASELSSAPYAFVPTYAGIIGEFSDDGESMTSDSKRMCSAQPFHLDHNGRPFWFNSGLRLEKVIDSREYVNLAHYLPGSSSTVDEDFSWQFRSHHTFCVEAQTQLWRTLDRSQKAVADAAVAEAKKMDIRFLGHEGGEHNDPEAQPQEDEHKEEEIEHQGEEHQGDDSQQQEDLQLEYFQGEESQEDGQQGEQHQES</sequence>
<comment type="similarity">
    <text evidence="2">Belongs to the MNN1/MNT family.</text>
</comment>
<evidence type="ECO:0000256" key="7">
    <source>
        <dbReference type="ARBA" id="ARBA00022989"/>
    </source>
</evidence>
<evidence type="ECO:0000313" key="12">
    <source>
        <dbReference type="Proteomes" id="UP000664521"/>
    </source>
</evidence>
<keyword evidence="7" id="KW-1133">Transmembrane helix</keyword>
<dbReference type="GO" id="GO:0000033">
    <property type="term" value="F:alpha-1,3-mannosyltransferase activity"/>
    <property type="evidence" value="ECO:0007669"/>
    <property type="project" value="TreeGrafter"/>
</dbReference>
<accession>A0A8H3FB68</accession>
<dbReference type="OrthoDB" id="430354at2759"/>
<evidence type="ECO:0000256" key="3">
    <source>
        <dbReference type="ARBA" id="ARBA00022676"/>
    </source>
</evidence>
<proteinExistence type="inferred from homology"/>
<dbReference type="AlphaFoldDB" id="A0A8H3FB68"/>
<dbReference type="EMBL" id="CAJPDS010000028">
    <property type="protein sequence ID" value="CAF9921334.1"/>
    <property type="molecule type" value="Genomic_DNA"/>
</dbReference>
<feature type="region of interest" description="Disordered" evidence="10">
    <location>
        <begin position="540"/>
        <end position="604"/>
    </location>
</feature>
<organism evidence="11 12">
    <name type="scientific">Heterodermia speciosa</name>
    <dbReference type="NCBI Taxonomy" id="116794"/>
    <lineage>
        <taxon>Eukaryota</taxon>
        <taxon>Fungi</taxon>
        <taxon>Dikarya</taxon>
        <taxon>Ascomycota</taxon>
        <taxon>Pezizomycotina</taxon>
        <taxon>Lecanoromycetes</taxon>
        <taxon>OSLEUM clade</taxon>
        <taxon>Lecanoromycetidae</taxon>
        <taxon>Caliciales</taxon>
        <taxon>Physciaceae</taxon>
        <taxon>Heterodermia</taxon>
    </lineage>
</organism>
<feature type="compositionally biased region" description="Low complexity" evidence="10">
    <location>
        <begin position="85"/>
        <end position="103"/>
    </location>
</feature>
<comment type="subcellular location">
    <subcellularLocation>
        <location evidence="1">Membrane</location>
        <topology evidence="1">Single-pass type II membrane protein</topology>
    </subcellularLocation>
</comment>
<keyword evidence="5" id="KW-0812">Transmembrane</keyword>
<name>A0A8H3FB68_9LECA</name>
<evidence type="ECO:0000256" key="9">
    <source>
        <dbReference type="ARBA" id="ARBA00023180"/>
    </source>
</evidence>
<keyword evidence="3" id="KW-0328">Glycosyltransferase</keyword>
<keyword evidence="8" id="KW-0472">Membrane</keyword>
<feature type="region of interest" description="Disordered" evidence="10">
    <location>
        <begin position="85"/>
        <end position="112"/>
    </location>
</feature>
<feature type="compositionally biased region" description="Low complexity" evidence="10">
    <location>
        <begin position="594"/>
        <end position="604"/>
    </location>
</feature>
<dbReference type="SUPFAM" id="SSF53448">
    <property type="entry name" value="Nucleotide-diphospho-sugar transferases"/>
    <property type="match status" value="1"/>
</dbReference>
<evidence type="ECO:0000256" key="2">
    <source>
        <dbReference type="ARBA" id="ARBA00009105"/>
    </source>
</evidence>
<evidence type="ECO:0000256" key="10">
    <source>
        <dbReference type="SAM" id="MobiDB-lite"/>
    </source>
</evidence>
<dbReference type="Pfam" id="PF11051">
    <property type="entry name" value="Mannosyl_trans3"/>
    <property type="match status" value="1"/>
</dbReference>
<evidence type="ECO:0000256" key="6">
    <source>
        <dbReference type="ARBA" id="ARBA00022968"/>
    </source>
</evidence>
<feature type="compositionally biased region" description="Basic and acidic residues" evidence="10">
    <location>
        <begin position="540"/>
        <end position="573"/>
    </location>
</feature>
<reference evidence="11" key="1">
    <citation type="submission" date="2021-03" db="EMBL/GenBank/DDBJ databases">
        <authorList>
            <person name="Tagirdzhanova G."/>
        </authorList>
    </citation>
    <scope>NUCLEOTIDE SEQUENCE</scope>
</reference>
<evidence type="ECO:0000256" key="5">
    <source>
        <dbReference type="ARBA" id="ARBA00022692"/>
    </source>
</evidence>
<dbReference type="GO" id="GO:0016020">
    <property type="term" value="C:membrane"/>
    <property type="evidence" value="ECO:0007669"/>
    <property type="project" value="UniProtKB-SubCell"/>
</dbReference>
<dbReference type="Proteomes" id="UP000664521">
    <property type="component" value="Unassembled WGS sequence"/>
</dbReference>
<evidence type="ECO:0008006" key="13">
    <source>
        <dbReference type="Google" id="ProtNLM"/>
    </source>
</evidence>
<protein>
    <recommendedName>
        <fullName evidence="13">Glycosyltransferase family 71 protein</fullName>
    </recommendedName>
</protein>
<dbReference type="PANTHER" id="PTHR31392">
    <property type="entry name" value="ALPHA-1,3-MANNOSYLTRANSFERASE MNN1-RELATED"/>
    <property type="match status" value="1"/>
</dbReference>
<evidence type="ECO:0000313" key="11">
    <source>
        <dbReference type="EMBL" id="CAF9921334.1"/>
    </source>
</evidence>
<evidence type="ECO:0000256" key="1">
    <source>
        <dbReference type="ARBA" id="ARBA00004606"/>
    </source>
</evidence>
<keyword evidence="6" id="KW-0735">Signal-anchor</keyword>
<dbReference type="GO" id="GO:0005794">
    <property type="term" value="C:Golgi apparatus"/>
    <property type="evidence" value="ECO:0007669"/>
    <property type="project" value="TreeGrafter"/>
</dbReference>